<evidence type="ECO:0000256" key="3">
    <source>
        <dbReference type="ARBA" id="ARBA00023210"/>
    </source>
</evidence>
<keyword evidence="8" id="KW-1185">Reference proteome</keyword>
<dbReference type="GO" id="GO:0000917">
    <property type="term" value="P:division septum assembly"/>
    <property type="evidence" value="ECO:0007669"/>
    <property type="project" value="UniProtKB-KW"/>
</dbReference>
<dbReference type="PANTHER" id="PTHR34108">
    <property type="entry name" value="SEPTUM SITE-DETERMINING PROTEIN MINC"/>
    <property type="match status" value="1"/>
</dbReference>
<keyword evidence="3 6" id="KW-0717">Septation</keyword>
<dbReference type="KEGG" id="hhs:HHS_06100"/>
<dbReference type="InterPro" id="IPR016098">
    <property type="entry name" value="CAP/MinC_C"/>
</dbReference>
<dbReference type="Pfam" id="PF03775">
    <property type="entry name" value="MinC_C"/>
    <property type="match status" value="1"/>
</dbReference>
<evidence type="ECO:0000256" key="1">
    <source>
        <dbReference type="ARBA" id="ARBA00006291"/>
    </source>
</evidence>
<dbReference type="NCBIfam" id="TIGR01222">
    <property type="entry name" value="minC"/>
    <property type="match status" value="1"/>
</dbReference>
<reference evidence="7 8" key="1">
    <citation type="submission" date="2012-10" db="EMBL/GenBank/DDBJ databases">
        <title>Genome sequence of the symbiont of the pentatomidae stink bug Halyomorpha halys.</title>
        <authorList>
            <person name="Kobayashi H."/>
            <person name="Fujii-Muramatsu R."/>
            <person name="Takeishi K."/>
            <person name="Noda H."/>
        </authorList>
    </citation>
    <scope>NUCLEOTIDE SEQUENCE [LARGE SCALE GENOMIC DNA]</scope>
</reference>
<dbReference type="OrthoDB" id="9794530at2"/>
<dbReference type="AlphaFoldDB" id="U3U6K0"/>
<dbReference type="EMBL" id="AP012554">
    <property type="protein sequence ID" value="BAO00580.1"/>
    <property type="molecule type" value="Genomic_DNA"/>
</dbReference>
<evidence type="ECO:0000256" key="5">
    <source>
        <dbReference type="ARBA" id="ARBA00025606"/>
    </source>
</evidence>
<dbReference type="InterPro" id="IPR007874">
    <property type="entry name" value="MinC_N"/>
</dbReference>
<evidence type="ECO:0000313" key="8">
    <source>
        <dbReference type="Proteomes" id="UP000016900"/>
    </source>
</evidence>
<dbReference type="PANTHER" id="PTHR34108:SF1">
    <property type="entry name" value="SEPTUM SITE-DETERMINING PROTEIN MINC"/>
    <property type="match status" value="1"/>
</dbReference>
<comment type="function">
    <text evidence="5 6">Cell division inhibitor that blocks the formation of polar Z ring septums. Rapidly oscillates between the poles of the cell to destabilize FtsZ filaments that have formed before they mature into polar Z rings. Prevents FtsZ polymerization.</text>
</comment>
<dbReference type="GO" id="GO:0000902">
    <property type="term" value="P:cell morphogenesis"/>
    <property type="evidence" value="ECO:0007669"/>
    <property type="project" value="InterPro"/>
</dbReference>
<comment type="similarity">
    <text evidence="1 6">Belongs to the MinC family.</text>
</comment>
<accession>U3U6K0</accession>
<dbReference type="RefSeq" id="WP_022564599.1">
    <property type="nucleotide sequence ID" value="NZ_CP010907.1"/>
</dbReference>
<organism evidence="7 8">
    <name type="scientific">Candidatus Pantoea carbekii</name>
    <dbReference type="NCBI Taxonomy" id="1235990"/>
    <lineage>
        <taxon>Bacteria</taxon>
        <taxon>Pseudomonadati</taxon>
        <taxon>Pseudomonadota</taxon>
        <taxon>Gammaproteobacteria</taxon>
        <taxon>Enterobacterales</taxon>
        <taxon>Erwiniaceae</taxon>
        <taxon>Pantoea</taxon>
    </lineage>
</organism>
<evidence type="ECO:0000256" key="4">
    <source>
        <dbReference type="ARBA" id="ARBA00023306"/>
    </source>
</evidence>
<dbReference type="Pfam" id="PF05209">
    <property type="entry name" value="MinC_N"/>
    <property type="match status" value="1"/>
</dbReference>
<proteinExistence type="inferred from homology"/>
<dbReference type="SUPFAM" id="SSF63848">
    <property type="entry name" value="Cell-division inhibitor MinC, C-terminal domain"/>
    <property type="match status" value="1"/>
</dbReference>
<dbReference type="InterPro" id="IPR005526">
    <property type="entry name" value="Septum_form_inhib_MinC_C"/>
</dbReference>
<evidence type="ECO:0000313" key="7">
    <source>
        <dbReference type="EMBL" id="BAO00580.1"/>
    </source>
</evidence>
<dbReference type="Gene3D" id="2.160.20.70">
    <property type="match status" value="1"/>
</dbReference>
<name>U3U6K0_9GAMM</name>
<comment type="subunit">
    <text evidence="6">Interacts with MinD and FtsZ.</text>
</comment>
<dbReference type="GO" id="GO:0051302">
    <property type="term" value="P:regulation of cell division"/>
    <property type="evidence" value="ECO:0007669"/>
    <property type="project" value="InterPro"/>
</dbReference>
<gene>
    <name evidence="6 7" type="primary">minC</name>
    <name evidence="7" type="ORF">HHS_06100</name>
</gene>
<keyword evidence="2 6" id="KW-0132">Cell division</keyword>
<dbReference type="STRING" id="1235990.BMSBPS_0239"/>
<keyword evidence="4 6" id="KW-0131">Cell cycle</keyword>
<dbReference type="KEGG" id="pck:BMSBPS_0239"/>
<dbReference type="InterPro" id="IPR013033">
    <property type="entry name" value="MinC"/>
</dbReference>
<dbReference type="Proteomes" id="UP000016900">
    <property type="component" value="Chromosome"/>
</dbReference>
<dbReference type="Gene3D" id="3.30.70.260">
    <property type="match status" value="1"/>
</dbReference>
<dbReference type="eggNOG" id="COG0850">
    <property type="taxonomic scope" value="Bacteria"/>
</dbReference>
<dbReference type="InterPro" id="IPR036145">
    <property type="entry name" value="MinC_C_sf"/>
</dbReference>
<dbReference type="GO" id="GO:1901891">
    <property type="term" value="P:regulation of cell septum assembly"/>
    <property type="evidence" value="ECO:0007669"/>
    <property type="project" value="InterPro"/>
</dbReference>
<sequence>MSKSPIDFKGSNFTLSVVHLHQSQPEIIRQAIQEKINQAPKFLQNAPIVLNISTLSGDINWLQIQQAVSATGLRIIGVSGCKDETLKKIIASAGLPVLCEGKVVFKTTDSTKSNLVNDHNQETNKARIINTLVRSGQQIYARNTDLIVINNVSAGAELVADGNVHIYGIMRGRVLAGASGDFKCQIFCTNLAAELVSIAGEYWTMDQIPGKFFSTAARLYLQDGVLAIQTLN</sequence>
<evidence type="ECO:0000256" key="2">
    <source>
        <dbReference type="ARBA" id="ARBA00022618"/>
    </source>
</evidence>
<protein>
    <recommendedName>
        <fullName evidence="6">Probable septum site-determining protein MinC</fullName>
    </recommendedName>
</protein>
<dbReference type="PATRIC" id="fig|1235990.3.peg.607"/>
<evidence type="ECO:0000256" key="6">
    <source>
        <dbReference type="HAMAP-Rule" id="MF_00267"/>
    </source>
</evidence>
<dbReference type="HAMAP" id="MF_00267">
    <property type="entry name" value="MinC"/>
    <property type="match status" value="1"/>
</dbReference>